<feature type="binding site" evidence="11">
    <location>
        <position position="22"/>
    </location>
    <ligand>
        <name>[4Fe-4S] cluster</name>
        <dbReference type="ChEBI" id="CHEBI:49883"/>
        <label>1</label>
    </ligand>
</feature>
<keyword evidence="3" id="KW-0028">Amino-acid biosynthesis</keyword>
<dbReference type="Gene3D" id="3.20.20.70">
    <property type="entry name" value="Aldolase class I"/>
    <property type="match status" value="1"/>
</dbReference>
<dbReference type="Gene3D" id="3.30.70.20">
    <property type="match status" value="1"/>
</dbReference>
<keyword evidence="6 11" id="KW-0408">Iron</keyword>
<evidence type="ECO:0000313" key="13">
    <source>
        <dbReference type="EMBL" id="MBC8560598.1"/>
    </source>
</evidence>
<evidence type="ECO:0000256" key="1">
    <source>
        <dbReference type="ARBA" id="ARBA00009716"/>
    </source>
</evidence>
<organism evidence="13 14">
    <name type="scientific">Fumia xinanensis</name>
    <dbReference type="NCBI Taxonomy" id="2763659"/>
    <lineage>
        <taxon>Bacteria</taxon>
        <taxon>Bacillati</taxon>
        <taxon>Bacillota</taxon>
        <taxon>Clostridia</taxon>
        <taxon>Eubacteriales</taxon>
        <taxon>Oscillospiraceae</taxon>
        <taxon>Fumia</taxon>
    </lineage>
</organism>
<feature type="binding site" evidence="11">
    <location>
        <position position="53"/>
    </location>
    <ligand>
        <name>[4Fe-4S] cluster</name>
        <dbReference type="ChEBI" id="CHEBI:49883"/>
        <label>2</label>
    </ligand>
</feature>
<reference evidence="13" key="1">
    <citation type="submission" date="2020-08" db="EMBL/GenBank/DDBJ databases">
        <title>Genome public.</title>
        <authorList>
            <person name="Liu C."/>
            <person name="Sun Q."/>
        </authorList>
    </citation>
    <scope>NUCLEOTIDE SEQUENCE</scope>
    <source>
        <strain evidence="13">NSJ-33</strain>
    </source>
</reference>
<evidence type="ECO:0000256" key="7">
    <source>
        <dbReference type="ARBA" id="ARBA00023014"/>
    </source>
</evidence>
<evidence type="ECO:0000256" key="10">
    <source>
        <dbReference type="PIRNR" id="PIRNR006429"/>
    </source>
</evidence>
<feature type="binding site" evidence="11">
    <location>
        <position position="25"/>
    </location>
    <ligand>
        <name>[4Fe-4S] cluster</name>
        <dbReference type="ChEBI" id="CHEBI:49883"/>
        <label>1</label>
    </ligand>
</feature>
<dbReference type="GO" id="GO:0004355">
    <property type="term" value="F:glutamate synthase (NADPH) activity"/>
    <property type="evidence" value="ECO:0007669"/>
    <property type="project" value="UniProtKB-EC"/>
</dbReference>
<keyword evidence="7 11" id="KW-0411">Iron-sulfur</keyword>
<name>A0A926E6Q8_9FIRM</name>
<feature type="domain" description="4Fe-4S ferredoxin-type" evidence="12">
    <location>
        <begin position="41"/>
        <end position="70"/>
    </location>
</feature>
<gene>
    <name evidence="13" type="ORF">H8710_11040</name>
</gene>
<dbReference type="EMBL" id="JACRSV010000003">
    <property type="protein sequence ID" value="MBC8560598.1"/>
    <property type="molecule type" value="Genomic_DNA"/>
</dbReference>
<dbReference type="PROSITE" id="PS51379">
    <property type="entry name" value="4FE4S_FER_2"/>
    <property type="match status" value="2"/>
</dbReference>
<evidence type="ECO:0000256" key="5">
    <source>
        <dbReference type="ARBA" id="ARBA00023002"/>
    </source>
</evidence>
<dbReference type="GO" id="GO:0046872">
    <property type="term" value="F:metal ion binding"/>
    <property type="evidence" value="ECO:0007669"/>
    <property type="project" value="UniProtKB-KW"/>
</dbReference>
<dbReference type="SUPFAM" id="SSF51395">
    <property type="entry name" value="FMN-linked oxidoreductases"/>
    <property type="match status" value="1"/>
</dbReference>
<feature type="binding site" evidence="11">
    <location>
        <position position="60"/>
    </location>
    <ligand>
        <name>[4Fe-4S] cluster</name>
        <dbReference type="ChEBI" id="CHEBI:49883"/>
        <label>1</label>
    </ligand>
</feature>
<dbReference type="RefSeq" id="WP_249295660.1">
    <property type="nucleotide sequence ID" value="NZ_JACRSV010000003.1"/>
</dbReference>
<feature type="binding site" evidence="11">
    <location>
        <position position="19"/>
    </location>
    <ligand>
        <name>[4Fe-4S] cluster</name>
        <dbReference type="ChEBI" id="CHEBI:49883"/>
        <label>1</label>
    </ligand>
</feature>
<dbReference type="InterPro" id="IPR017896">
    <property type="entry name" value="4Fe4S_Fe-S-bd"/>
</dbReference>
<evidence type="ECO:0000256" key="4">
    <source>
        <dbReference type="ARBA" id="ARBA00022723"/>
    </source>
</evidence>
<dbReference type="InterPro" id="IPR024188">
    <property type="entry name" value="GltB"/>
</dbReference>
<dbReference type="GO" id="GO:0051539">
    <property type="term" value="F:4 iron, 4 sulfur cluster binding"/>
    <property type="evidence" value="ECO:0007669"/>
    <property type="project" value="UniProtKB-KW"/>
</dbReference>
<dbReference type="EC" id="1.4.1.13" evidence="2"/>
<evidence type="ECO:0000256" key="8">
    <source>
        <dbReference type="ARBA" id="ARBA00023164"/>
    </source>
</evidence>
<dbReference type="PROSITE" id="PS00198">
    <property type="entry name" value="4FE4S_FER_1"/>
    <property type="match status" value="1"/>
</dbReference>
<comment type="caution">
    <text evidence="13">The sequence shown here is derived from an EMBL/GenBank/DDBJ whole genome shotgun (WGS) entry which is preliminary data.</text>
</comment>
<evidence type="ECO:0000256" key="6">
    <source>
        <dbReference type="ARBA" id="ARBA00023004"/>
    </source>
</evidence>
<feature type="binding site" evidence="11">
    <location>
        <position position="56"/>
    </location>
    <ligand>
        <name>[4Fe-4S] cluster</name>
        <dbReference type="ChEBI" id="CHEBI:49883"/>
        <label>2</label>
    </ligand>
</feature>
<dbReference type="SUPFAM" id="SSF54862">
    <property type="entry name" value="4Fe-4S ferredoxins"/>
    <property type="match status" value="1"/>
</dbReference>
<keyword evidence="5" id="KW-0560">Oxidoreductase</keyword>
<evidence type="ECO:0000256" key="11">
    <source>
        <dbReference type="PIRSR" id="PIRSR006429-1"/>
    </source>
</evidence>
<dbReference type="PANTHER" id="PTHR43819:SF1">
    <property type="entry name" value="ARCHAEAL-TYPE GLUTAMATE SYNTHASE [NADPH]"/>
    <property type="match status" value="1"/>
</dbReference>
<dbReference type="GO" id="GO:0006537">
    <property type="term" value="P:glutamate biosynthetic process"/>
    <property type="evidence" value="ECO:0007669"/>
    <property type="project" value="UniProtKB-KW"/>
</dbReference>
<evidence type="ECO:0000313" key="14">
    <source>
        <dbReference type="Proteomes" id="UP000610760"/>
    </source>
</evidence>
<dbReference type="AlphaFoldDB" id="A0A926E6Q8"/>
<feature type="binding site" evidence="11">
    <location>
        <position position="29"/>
    </location>
    <ligand>
        <name>[4Fe-4S] cluster</name>
        <dbReference type="ChEBI" id="CHEBI:49883"/>
        <label>2</label>
    </ligand>
</feature>
<dbReference type="Pfam" id="PF12838">
    <property type="entry name" value="Fer4_7"/>
    <property type="match status" value="1"/>
</dbReference>
<dbReference type="CDD" id="cd02808">
    <property type="entry name" value="GltS_FMN"/>
    <property type="match status" value="1"/>
</dbReference>
<keyword evidence="4 11" id="KW-0479">Metal-binding</keyword>
<sequence>MAINFLYPDYEVIRNYDRCIACRVCERQCANEVHQYDPDTGRMTADESKCVNCHRCVSLCPTRALKIVKTDHTFKENANWSGQTIQEVYRQAGSGGVLLSSMGNPKEYPVYWDKILINASQVTNPSIDPLREPMETRVYLGKKPEGIERDKNGKIINNLTPQLKLNTPIMFSAMSYGSISYNAHASLARAAEQLGIYYNTGEGGLHKDFYQYGPNTIVQVASGRFGVYKDYLEAGAAIEIKMGQGAKPGIGGHLPGAKVGEDVSKTRMIPLHSDAISPAPHHDIYSIEDLRQLVFSLKEATEYKKPIIVKIAAVHNVAAIASGVARSGADIIAIDGFRGGTGAAPTRIRDNVGIPIELALASVDQRLRDEGIRDQVSVVVGGSIRSSADVVKAIALGADACYIATSALLALGCHLCRSCQSGKCNWGIATQRPDLVRRLNPDIGSERLINLITAWDHEIKEMMGGMGINSIEALKGNRLMLRGIGLGDRELSILGIKHAGE</sequence>
<dbReference type="InterPro" id="IPR013785">
    <property type="entry name" value="Aldolase_TIM"/>
</dbReference>
<keyword evidence="8" id="KW-0314">Glutamate biosynthesis</keyword>
<dbReference type="PIRSF" id="PIRSF006429">
    <property type="entry name" value="GOGAT_lg_2"/>
    <property type="match status" value="1"/>
</dbReference>
<evidence type="ECO:0000256" key="9">
    <source>
        <dbReference type="ARBA" id="ARBA00048151"/>
    </source>
</evidence>
<dbReference type="InterPro" id="IPR043578">
    <property type="entry name" value="GltB_archl_type"/>
</dbReference>
<feature type="domain" description="4Fe-4S ferredoxin-type" evidence="12">
    <location>
        <begin position="10"/>
        <end position="39"/>
    </location>
</feature>
<feature type="binding site" evidence="11">
    <location>
        <position position="50"/>
    </location>
    <ligand>
        <name>[4Fe-4S] cluster</name>
        <dbReference type="ChEBI" id="CHEBI:49883"/>
        <label>2</label>
    </ligand>
</feature>
<evidence type="ECO:0000256" key="3">
    <source>
        <dbReference type="ARBA" id="ARBA00022605"/>
    </source>
</evidence>
<proteinExistence type="inferred from homology"/>
<evidence type="ECO:0000259" key="12">
    <source>
        <dbReference type="PROSITE" id="PS51379"/>
    </source>
</evidence>
<dbReference type="InterPro" id="IPR017900">
    <property type="entry name" value="4Fe4S_Fe_S_CS"/>
</dbReference>
<comment type="catalytic activity">
    <reaction evidence="9">
        <text>2 L-glutamate + NADP(+) = L-glutamine + 2-oxoglutarate + NADPH + H(+)</text>
        <dbReference type="Rhea" id="RHEA:15501"/>
        <dbReference type="ChEBI" id="CHEBI:15378"/>
        <dbReference type="ChEBI" id="CHEBI:16810"/>
        <dbReference type="ChEBI" id="CHEBI:29985"/>
        <dbReference type="ChEBI" id="CHEBI:57783"/>
        <dbReference type="ChEBI" id="CHEBI:58349"/>
        <dbReference type="ChEBI" id="CHEBI:58359"/>
        <dbReference type="EC" id="1.4.1.13"/>
    </reaction>
</comment>
<dbReference type="PIRSF" id="PIRSF500061">
    <property type="entry name" value="GOGAT_lg2_archl"/>
    <property type="match status" value="1"/>
</dbReference>
<accession>A0A926E6Q8</accession>
<evidence type="ECO:0000256" key="2">
    <source>
        <dbReference type="ARBA" id="ARBA00012079"/>
    </source>
</evidence>
<dbReference type="Proteomes" id="UP000610760">
    <property type="component" value="Unassembled WGS sequence"/>
</dbReference>
<dbReference type="PANTHER" id="PTHR43819">
    <property type="entry name" value="ARCHAEAL-TYPE GLUTAMATE SYNTHASE [NADPH]"/>
    <property type="match status" value="1"/>
</dbReference>
<comment type="similarity">
    <text evidence="1 10">Belongs to the glutamate synthase family.</text>
</comment>
<dbReference type="InterPro" id="IPR002932">
    <property type="entry name" value="Glu_synthdom"/>
</dbReference>
<keyword evidence="11" id="KW-0004">4Fe-4S</keyword>
<protein>
    <recommendedName>
        <fullName evidence="2">glutamate synthase (NADPH)</fullName>
        <ecNumber evidence="2">1.4.1.13</ecNumber>
    </recommendedName>
</protein>
<keyword evidence="14" id="KW-1185">Reference proteome</keyword>
<dbReference type="Pfam" id="PF01645">
    <property type="entry name" value="Glu_synthase"/>
    <property type="match status" value="1"/>
</dbReference>